<reference evidence="1 2" key="1">
    <citation type="submission" date="2019-07" db="EMBL/GenBank/DDBJ databases">
        <authorList>
            <person name="Cremers G."/>
        </authorList>
    </citation>
    <scope>NUCLEOTIDE SEQUENCE [LARGE SCALE GENOMIC DNA]</scope>
</reference>
<proteinExistence type="predicted"/>
<name>A0A564ZG29_9BACT</name>
<evidence type="ECO:0000313" key="1">
    <source>
        <dbReference type="EMBL" id="VUZ84301.1"/>
    </source>
</evidence>
<keyword evidence="2" id="KW-1185">Reference proteome</keyword>
<dbReference type="AlphaFoldDB" id="A0A564ZG29"/>
<evidence type="ECO:0000313" key="2">
    <source>
        <dbReference type="Proteomes" id="UP000334340"/>
    </source>
</evidence>
<accession>A0A564ZG29</accession>
<dbReference type="EMBL" id="CABIKM010000011">
    <property type="protein sequence ID" value="VUZ84301.1"/>
    <property type="molecule type" value="Genomic_DNA"/>
</dbReference>
<organism evidence="1 2">
    <name type="scientific">Candidatus Methylomirabilis lanthanidiphila</name>
    <dbReference type="NCBI Taxonomy" id="2211376"/>
    <lineage>
        <taxon>Bacteria</taxon>
        <taxon>Candidatus Methylomirabilota</taxon>
        <taxon>Candidatus Methylomirabilia</taxon>
        <taxon>Candidatus Methylomirabilales</taxon>
        <taxon>Candidatus Methylomirabilaceae</taxon>
        <taxon>Candidatus Methylomirabilis</taxon>
    </lineage>
</organism>
<dbReference type="Proteomes" id="UP000334340">
    <property type="component" value="Unassembled WGS sequence"/>
</dbReference>
<protein>
    <submittedName>
        <fullName evidence="1">Uncharacterized protein</fullName>
    </submittedName>
</protein>
<sequence length="306" mass="35004">MAIDPSLRFSFGRLDAVLRRENDENAQFILERPIKPEDLMIPDSVPQPKAGPIKAHLLFPALRDKSIYEEFEEAVTFLEAYLFQHGILSIDRDDIRIELMPQNEAEDAMLQKPFLVRQMALQRSKPSLAEITKDWMDPELLPVAYDLRELLVPYSLFRRAFLAMEDDDYPIAFLSLFLIIEGFYGESKHENLDKIFRNQQELVTIVQQILDSDRGVGKAFEDFPGPKSPPTVEGIFKTMVVARGHASHFSVEKPRPYITAANRRDYADLAYAMIKIAAVVLDTQIRKIALREGIPVLPRKTRATST</sequence>
<gene>
    <name evidence="1" type="ORF">MELA_00672</name>
</gene>